<evidence type="ECO:0000256" key="4">
    <source>
        <dbReference type="ARBA" id="ARBA00023004"/>
    </source>
</evidence>
<evidence type="ECO:0000256" key="5">
    <source>
        <dbReference type="PIRSR" id="PIRSR604294-1"/>
    </source>
</evidence>
<keyword evidence="4 5" id="KW-0408">Iron</keyword>
<dbReference type="Pfam" id="PF03055">
    <property type="entry name" value="RPE65"/>
    <property type="match status" value="1"/>
</dbReference>
<reference evidence="7 8" key="1">
    <citation type="journal article" date="2019" name="Science">
        <title>Social genes are selection hotspots in kin groups of a soil microbe.</title>
        <authorList>
            <person name="Wielgoss S."/>
            <person name="Wolfensberger R."/>
            <person name="Sun L."/>
            <person name="Fiegna F."/>
            <person name="Velicer G.J."/>
        </authorList>
    </citation>
    <scope>NUCLEOTIDE SEQUENCE [LARGE SCALE GENOMIC DNA]</scope>
    <source>
        <strain evidence="7 8">MC3.5.9c15</strain>
    </source>
</reference>
<sequence length="738" mass="81387">MSQRACYGPRPHPDTACTHPTSGGVMPETESVLKHPAPAATEAAPSLSREPDGHSLPGLHVPPGLRPGMPRNAMTTSPVEYVNEPLQVLAGALPEDLQGHVYVAGPSVHAGSPALASDGLVMRLDFQVGGARFTTATMRTPSYYARQQVDAGATARGPLTRLLNRFRETTLADVSLTLGPQETPNTAPFLVEGERMLLVTTDAGRPWAIHPKTLKAYTPLGYLREWNRALPTPWAFPLLQSTAHPAFDPAERMGLRIDKDRPRLFFTNHAPKWPLGPGYTQLVSWDTEENRLHHWKLMDAATGEPVLASSLHQIAATRDYVVLLDANFPINFWQIAAQAAVPFLPRVQRAVEWLTASPAAPQAVFWVVRRADLQTSPGTLDPENPPLVSAHRFQAGGGGLHFAAIYENPDDVITLVAAHSPTEDLSHTLEPGELLINGNRVQDWQAGMPTAVPVTRSSMGVHRIDMKRLRIQSNLYSHDDFTWGLTVFSNAGLVNGELEAHLRLLGHVMNGKVPTKELALYINSDGFTADMVPEALYQLYKPIVGDKSALPIRDGRAASFFKFFVDSGRFEGYVLPTGWFGFAPQFVPSARFPQVPHWKGYVVALVVSDPTPDLPANSTGDEVWIFDSEDIAKGPICRLGSRNFDVGMTLHTTFLPPGLPDLLEGQPPGNVAPYCVDVRQDLDMDAIERTYLEWPQTLLPRVPRVLFAPWRLGVKWALNFPKLRQVLQEDVYPHFPRR</sequence>
<evidence type="ECO:0008006" key="9">
    <source>
        <dbReference type="Google" id="ProtNLM"/>
    </source>
</evidence>
<dbReference type="GO" id="GO:0010436">
    <property type="term" value="F:carotenoid dioxygenase activity"/>
    <property type="evidence" value="ECO:0007669"/>
    <property type="project" value="TreeGrafter"/>
</dbReference>
<dbReference type="EMBL" id="CP017174">
    <property type="protein sequence ID" value="QDE69061.1"/>
    <property type="molecule type" value="Genomic_DNA"/>
</dbReference>
<keyword evidence="2 5" id="KW-0479">Metal-binding</keyword>
<evidence type="ECO:0000256" key="1">
    <source>
        <dbReference type="ARBA" id="ARBA00006787"/>
    </source>
</evidence>
<comment type="cofactor">
    <cofactor evidence="5">
        <name>Fe(2+)</name>
        <dbReference type="ChEBI" id="CHEBI:29033"/>
    </cofactor>
    <text evidence="5">Binds 1 Fe(2+) ion per subunit.</text>
</comment>
<dbReference type="PANTHER" id="PTHR10543">
    <property type="entry name" value="BETA-CAROTENE DIOXYGENASE"/>
    <property type="match status" value="1"/>
</dbReference>
<gene>
    <name evidence="7" type="ORF">BHS09_19925</name>
</gene>
<feature type="binding site" evidence="5">
    <location>
        <position position="312"/>
    </location>
    <ligand>
        <name>Fe cation</name>
        <dbReference type="ChEBI" id="CHEBI:24875"/>
        <note>catalytic</note>
    </ligand>
</feature>
<dbReference type="AlphaFoldDB" id="A0AAE6G1P0"/>
<dbReference type="InterPro" id="IPR004294">
    <property type="entry name" value="Carotenoid_Oase"/>
</dbReference>
<feature type="binding site" evidence="5">
    <location>
        <position position="244"/>
    </location>
    <ligand>
        <name>Fe cation</name>
        <dbReference type="ChEBI" id="CHEBI:24875"/>
        <note>catalytic</note>
    </ligand>
</feature>
<keyword evidence="3" id="KW-0560">Oxidoreductase</keyword>
<dbReference type="PANTHER" id="PTHR10543:SF89">
    <property type="entry name" value="CAROTENOID 9,10(9',10')-CLEAVAGE DIOXYGENASE 1"/>
    <property type="match status" value="1"/>
</dbReference>
<dbReference type="GO" id="GO:0016121">
    <property type="term" value="P:carotene catabolic process"/>
    <property type="evidence" value="ECO:0007669"/>
    <property type="project" value="TreeGrafter"/>
</dbReference>
<evidence type="ECO:0000313" key="8">
    <source>
        <dbReference type="Proteomes" id="UP000320179"/>
    </source>
</evidence>
<comment type="similarity">
    <text evidence="1">Belongs to the carotenoid oxygenase family.</text>
</comment>
<evidence type="ECO:0000256" key="3">
    <source>
        <dbReference type="ARBA" id="ARBA00023002"/>
    </source>
</evidence>
<dbReference type="GO" id="GO:0046872">
    <property type="term" value="F:metal ion binding"/>
    <property type="evidence" value="ECO:0007669"/>
    <property type="project" value="UniProtKB-KW"/>
</dbReference>
<proteinExistence type="inferred from homology"/>
<protein>
    <recommendedName>
        <fullName evidence="9">Dioxygenase</fullName>
    </recommendedName>
</protein>
<name>A0AAE6G1P0_MYXXA</name>
<evidence type="ECO:0000313" key="7">
    <source>
        <dbReference type="EMBL" id="QDE69061.1"/>
    </source>
</evidence>
<accession>A0AAE6G1P0</accession>
<evidence type="ECO:0000256" key="6">
    <source>
        <dbReference type="SAM" id="MobiDB-lite"/>
    </source>
</evidence>
<organism evidence="7 8">
    <name type="scientific">Myxococcus xanthus</name>
    <dbReference type="NCBI Taxonomy" id="34"/>
    <lineage>
        <taxon>Bacteria</taxon>
        <taxon>Pseudomonadati</taxon>
        <taxon>Myxococcota</taxon>
        <taxon>Myxococcia</taxon>
        <taxon>Myxococcales</taxon>
        <taxon>Cystobacterineae</taxon>
        <taxon>Myxococcaceae</taxon>
        <taxon>Myxococcus</taxon>
    </lineage>
</organism>
<evidence type="ECO:0000256" key="2">
    <source>
        <dbReference type="ARBA" id="ARBA00022723"/>
    </source>
</evidence>
<feature type="region of interest" description="Disordered" evidence="6">
    <location>
        <begin position="1"/>
        <end position="67"/>
    </location>
</feature>
<dbReference type="Proteomes" id="UP000320179">
    <property type="component" value="Chromosome"/>
</dbReference>